<name>A0A0K9PX99_ZOSMR</name>
<feature type="transmembrane region" description="Helical" evidence="7">
    <location>
        <begin position="38"/>
        <end position="58"/>
    </location>
</feature>
<organism evidence="8 9">
    <name type="scientific">Zostera marina</name>
    <name type="common">Eelgrass</name>
    <dbReference type="NCBI Taxonomy" id="29655"/>
    <lineage>
        <taxon>Eukaryota</taxon>
        <taxon>Viridiplantae</taxon>
        <taxon>Streptophyta</taxon>
        <taxon>Embryophyta</taxon>
        <taxon>Tracheophyta</taxon>
        <taxon>Spermatophyta</taxon>
        <taxon>Magnoliopsida</taxon>
        <taxon>Liliopsida</taxon>
        <taxon>Zosteraceae</taxon>
        <taxon>Zostera</taxon>
    </lineage>
</organism>
<dbReference type="SUPFAM" id="SSF103473">
    <property type="entry name" value="MFS general substrate transporter"/>
    <property type="match status" value="1"/>
</dbReference>
<feature type="transmembrane region" description="Helical" evidence="7">
    <location>
        <begin position="156"/>
        <end position="175"/>
    </location>
</feature>
<evidence type="ECO:0000256" key="7">
    <source>
        <dbReference type="SAM" id="Phobius"/>
    </source>
</evidence>
<reference evidence="9" key="1">
    <citation type="journal article" date="2016" name="Nature">
        <title>The genome of the seagrass Zostera marina reveals angiosperm adaptation to the sea.</title>
        <authorList>
            <person name="Olsen J.L."/>
            <person name="Rouze P."/>
            <person name="Verhelst B."/>
            <person name="Lin Y.-C."/>
            <person name="Bayer T."/>
            <person name="Collen J."/>
            <person name="Dattolo E."/>
            <person name="De Paoli E."/>
            <person name="Dittami S."/>
            <person name="Maumus F."/>
            <person name="Michel G."/>
            <person name="Kersting A."/>
            <person name="Lauritano C."/>
            <person name="Lohaus R."/>
            <person name="Toepel M."/>
            <person name="Tonon T."/>
            <person name="Vanneste K."/>
            <person name="Amirebrahimi M."/>
            <person name="Brakel J."/>
            <person name="Bostroem C."/>
            <person name="Chovatia M."/>
            <person name="Grimwood J."/>
            <person name="Jenkins J.W."/>
            <person name="Jueterbock A."/>
            <person name="Mraz A."/>
            <person name="Stam W.T."/>
            <person name="Tice H."/>
            <person name="Bornberg-Bauer E."/>
            <person name="Green P.J."/>
            <person name="Pearson G.A."/>
            <person name="Procaccini G."/>
            <person name="Duarte C.M."/>
            <person name="Schmutz J."/>
            <person name="Reusch T.B.H."/>
            <person name="Van de Peer Y."/>
        </authorList>
    </citation>
    <scope>NUCLEOTIDE SEQUENCE [LARGE SCALE GENOMIC DNA]</scope>
    <source>
        <strain evidence="9">cv. Finnish</strain>
    </source>
</reference>
<comment type="subcellular location">
    <subcellularLocation>
        <location evidence="1">Membrane</location>
        <topology evidence="1">Multi-pass membrane protein</topology>
    </subcellularLocation>
</comment>
<evidence type="ECO:0000256" key="2">
    <source>
        <dbReference type="ARBA" id="ARBA00005982"/>
    </source>
</evidence>
<feature type="compositionally biased region" description="Basic and acidic residues" evidence="6">
    <location>
        <begin position="530"/>
        <end position="539"/>
    </location>
</feature>
<feature type="transmembrane region" description="Helical" evidence="7">
    <location>
        <begin position="130"/>
        <end position="149"/>
    </location>
</feature>
<feature type="transmembrane region" description="Helical" evidence="7">
    <location>
        <begin position="277"/>
        <end position="299"/>
    </location>
</feature>
<evidence type="ECO:0000313" key="9">
    <source>
        <dbReference type="Proteomes" id="UP000036987"/>
    </source>
</evidence>
<dbReference type="OMA" id="LPTIMFA"/>
<sequence length="545" mass="59897">MQQITAVNVNNIWSGTSSFAPLLGAFLADAYWGKFKTVAYGCIATFLGMVVMTLTAGVRDLQPPGCSAVELQLGQCVGPSHGQLAVLIIAFILLALGGGGVRPCNLPFGIDQFDRTTEAGRKGTSNFFNWYYTTNTAAVMVALTLVVYIQDSISWTIGFAVPAGLIFLATVMFFMGNKRYVYVPPEGSIFSGIIQVIVAAFKKRGKKLPPPAEQELVLYNPPLRSTIVTKLPLTQEFSFLNKAASVSDVSGELNDVDGSLAKPWSLSSVQRVEEVKCLIRVIPIWFSGIMCFVAIGQQWTIAVLQSLTMDRHIGPHFEIPPASLGVFSLLAIVLFLPIYDRLLVPILRRITGHETGITLLQRMGVGIFISAFSMVIAGIIEFKRRSMAESLGSYTVPMSALWLVPQLVLVGVSEAFNAVGQIEFFNHQFPDQLRSLATSLFWCSQAGAGYLSTIVVTAVHRSTGKHGRPNWLDNNINGGRVDYFYYLLAVMGGINLIYFLIVAHFYHYKGSPTDIHPDVHPRDEEEDDNDSRKKTKEMELSSSEI</sequence>
<evidence type="ECO:0000256" key="5">
    <source>
        <dbReference type="ARBA" id="ARBA00023136"/>
    </source>
</evidence>
<keyword evidence="9" id="KW-1185">Reference proteome</keyword>
<feature type="transmembrane region" description="Helical" evidence="7">
    <location>
        <begin position="400"/>
        <end position="419"/>
    </location>
</feature>
<accession>A0A0K9PX99</accession>
<protein>
    <submittedName>
        <fullName evidence="8">Putative low-affinity proton-dependent nitrate transporter</fullName>
    </submittedName>
</protein>
<evidence type="ECO:0000256" key="4">
    <source>
        <dbReference type="ARBA" id="ARBA00022989"/>
    </source>
</evidence>
<dbReference type="OrthoDB" id="8904098at2759"/>
<dbReference type="Pfam" id="PF00854">
    <property type="entry name" value="PTR2"/>
    <property type="match status" value="1"/>
</dbReference>
<feature type="transmembrane region" description="Helical" evidence="7">
    <location>
        <begin position="84"/>
        <end position="101"/>
    </location>
</feature>
<comment type="similarity">
    <text evidence="2">Belongs to the major facilitator superfamily. Proton-dependent oligopeptide transporter (POT/PTR) (TC 2.A.17) family.</text>
</comment>
<keyword evidence="5 7" id="KW-0472">Membrane</keyword>
<keyword evidence="4 7" id="KW-1133">Transmembrane helix</keyword>
<evidence type="ECO:0000313" key="8">
    <source>
        <dbReference type="EMBL" id="KMZ72860.1"/>
    </source>
</evidence>
<dbReference type="AlphaFoldDB" id="A0A0K9PX99"/>
<dbReference type="InterPro" id="IPR000109">
    <property type="entry name" value="POT_fam"/>
</dbReference>
<feature type="transmembrane region" description="Helical" evidence="7">
    <location>
        <begin position="483"/>
        <end position="506"/>
    </location>
</feature>
<evidence type="ECO:0000256" key="6">
    <source>
        <dbReference type="SAM" id="MobiDB-lite"/>
    </source>
</evidence>
<feature type="region of interest" description="Disordered" evidence="6">
    <location>
        <begin position="516"/>
        <end position="545"/>
    </location>
</feature>
<dbReference type="CDD" id="cd17416">
    <property type="entry name" value="MFS_NPF1_2"/>
    <property type="match status" value="1"/>
</dbReference>
<dbReference type="GO" id="GO:0005886">
    <property type="term" value="C:plasma membrane"/>
    <property type="evidence" value="ECO:0000318"/>
    <property type="project" value="GO_Central"/>
</dbReference>
<dbReference type="GO" id="GO:0022857">
    <property type="term" value="F:transmembrane transporter activity"/>
    <property type="evidence" value="ECO:0000318"/>
    <property type="project" value="GO_Central"/>
</dbReference>
<evidence type="ECO:0000256" key="3">
    <source>
        <dbReference type="ARBA" id="ARBA00022692"/>
    </source>
</evidence>
<comment type="caution">
    <text evidence="8">The sequence shown here is derived from an EMBL/GenBank/DDBJ whole genome shotgun (WGS) entry which is preliminary data.</text>
</comment>
<keyword evidence="3 7" id="KW-0812">Transmembrane</keyword>
<evidence type="ECO:0000256" key="1">
    <source>
        <dbReference type="ARBA" id="ARBA00004141"/>
    </source>
</evidence>
<dbReference type="GO" id="GO:0055085">
    <property type="term" value="P:transmembrane transport"/>
    <property type="evidence" value="ECO:0000318"/>
    <property type="project" value="GO_Central"/>
</dbReference>
<feature type="transmembrane region" description="Helical" evidence="7">
    <location>
        <begin position="319"/>
        <end position="339"/>
    </location>
</feature>
<proteinExistence type="inferred from homology"/>
<dbReference type="Proteomes" id="UP000036987">
    <property type="component" value="Unassembled WGS sequence"/>
</dbReference>
<feature type="transmembrane region" description="Helical" evidence="7">
    <location>
        <begin position="359"/>
        <end position="380"/>
    </location>
</feature>
<dbReference type="PANTHER" id="PTHR11654">
    <property type="entry name" value="OLIGOPEPTIDE TRANSPORTER-RELATED"/>
    <property type="match status" value="1"/>
</dbReference>
<dbReference type="EMBL" id="LFYR01000619">
    <property type="protein sequence ID" value="KMZ72860.1"/>
    <property type="molecule type" value="Genomic_DNA"/>
</dbReference>
<dbReference type="InterPro" id="IPR036259">
    <property type="entry name" value="MFS_trans_sf"/>
</dbReference>
<gene>
    <name evidence="8" type="ORF">ZOSMA_159G00250</name>
</gene>
<dbReference type="Gene3D" id="1.20.1250.20">
    <property type="entry name" value="MFS general substrate transporter like domains"/>
    <property type="match status" value="1"/>
</dbReference>